<feature type="compositionally biased region" description="Basic residues" evidence="1">
    <location>
        <begin position="166"/>
        <end position="178"/>
    </location>
</feature>
<organism evidence="3 4">
    <name type="scientific">Cellulomonas biazotea</name>
    <dbReference type="NCBI Taxonomy" id="1709"/>
    <lineage>
        <taxon>Bacteria</taxon>
        <taxon>Bacillati</taxon>
        <taxon>Actinomycetota</taxon>
        <taxon>Actinomycetes</taxon>
        <taxon>Micrococcales</taxon>
        <taxon>Cellulomonadaceae</taxon>
        <taxon>Cellulomonas</taxon>
    </lineage>
</organism>
<keyword evidence="4" id="KW-1185">Reference proteome</keyword>
<dbReference type="SMART" id="SM00731">
    <property type="entry name" value="SprT"/>
    <property type="match status" value="1"/>
</dbReference>
<gene>
    <name evidence="3" type="ORF">CBZ_14690</name>
</gene>
<evidence type="ECO:0000313" key="4">
    <source>
        <dbReference type="Proteomes" id="UP000289954"/>
    </source>
</evidence>
<dbReference type="GO" id="GO:0006950">
    <property type="term" value="P:response to stress"/>
    <property type="evidence" value="ECO:0007669"/>
    <property type="project" value="UniProtKB-ARBA"/>
</dbReference>
<proteinExistence type="predicted"/>
<dbReference type="EMBL" id="BIMR01000094">
    <property type="protein sequence ID" value="GCE76413.1"/>
    <property type="molecule type" value="Genomic_DNA"/>
</dbReference>
<sequence length="236" mass="25600">MDLPDALALAHRLMDQHGLTQAGWTVGFDRARTRAGVASSSRRWIGLSTELTRLNDADRVRDTILHEIAHALVGTHHGHDATWRATALAIGGSGSRHTDEGTVQPESPWRGVCPAGHEIRRFRTPRGPSSCRRCSPTFDLAALIAWTHHGVPTAPLPATPAAPTASRRRRTARTRTRRPAPTTRPDLVAGTTVVVTSPGRYHGVTGTVEKVARTRYHVRTSAGLLTVPFALARPAR</sequence>
<dbReference type="Pfam" id="PF10263">
    <property type="entry name" value="SprT-like"/>
    <property type="match status" value="1"/>
</dbReference>
<evidence type="ECO:0000259" key="2">
    <source>
        <dbReference type="SMART" id="SM00731"/>
    </source>
</evidence>
<dbReference type="OrthoDB" id="9793623at2"/>
<feature type="region of interest" description="Disordered" evidence="1">
    <location>
        <begin position="154"/>
        <end position="185"/>
    </location>
</feature>
<accession>A0A402DQK2</accession>
<name>A0A402DQK2_9CELL</name>
<dbReference type="RefSeq" id="WP_130781007.1">
    <property type="nucleotide sequence ID" value="NZ_BIMR01000094.1"/>
</dbReference>
<evidence type="ECO:0000256" key="1">
    <source>
        <dbReference type="SAM" id="MobiDB-lite"/>
    </source>
</evidence>
<reference evidence="3 4" key="1">
    <citation type="submission" date="2019-01" db="EMBL/GenBank/DDBJ databases">
        <title>Draft genome sequence of Cellulomonas takizawaensis strain TKZ-21.</title>
        <authorList>
            <person name="Yamamura H."/>
            <person name="Hayashi T."/>
            <person name="Hamada M."/>
            <person name="Serisawa Y."/>
            <person name="Matsuyama K."/>
            <person name="Nakagawa Y."/>
            <person name="Otoguro M."/>
            <person name="Yanagida F."/>
            <person name="Hayakawa M."/>
        </authorList>
    </citation>
    <scope>NUCLEOTIDE SEQUENCE [LARGE SCALE GENOMIC DNA]</scope>
    <source>
        <strain evidence="3 4">NBRC12680</strain>
    </source>
</reference>
<feature type="domain" description="SprT-like" evidence="2">
    <location>
        <begin position="1"/>
        <end position="141"/>
    </location>
</feature>
<dbReference type="Proteomes" id="UP000289954">
    <property type="component" value="Unassembled WGS sequence"/>
</dbReference>
<dbReference type="AlphaFoldDB" id="A0A402DQK2"/>
<protein>
    <recommendedName>
        <fullName evidence="2">SprT-like domain-containing protein</fullName>
    </recommendedName>
</protein>
<evidence type="ECO:0000313" key="3">
    <source>
        <dbReference type="EMBL" id="GCE76413.1"/>
    </source>
</evidence>
<comment type="caution">
    <text evidence="3">The sequence shown here is derived from an EMBL/GenBank/DDBJ whole genome shotgun (WGS) entry which is preliminary data.</text>
</comment>
<dbReference type="InterPro" id="IPR006640">
    <property type="entry name" value="SprT-like_domain"/>
</dbReference>